<evidence type="ECO:0000313" key="11">
    <source>
        <dbReference type="Proteomes" id="UP000608024"/>
    </source>
</evidence>
<dbReference type="EMBL" id="BNBT01000241">
    <property type="protein sequence ID" value="GHE98778.1"/>
    <property type="molecule type" value="Genomic_DNA"/>
</dbReference>
<gene>
    <name evidence="10" type="primary">rfbB</name>
    <name evidence="10" type="ORF">GCM10018785_73370</name>
</gene>
<keyword evidence="11" id="KW-1185">Reference proteome</keyword>
<dbReference type="InterPro" id="IPR036291">
    <property type="entry name" value="NAD(P)-bd_dom_sf"/>
</dbReference>
<dbReference type="GO" id="GO:0009225">
    <property type="term" value="P:nucleotide-sugar metabolic process"/>
    <property type="evidence" value="ECO:0007669"/>
    <property type="project" value="InterPro"/>
</dbReference>
<evidence type="ECO:0000256" key="3">
    <source>
        <dbReference type="ARBA" id="ARBA00008178"/>
    </source>
</evidence>
<dbReference type="NCBIfam" id="TIGR01181">
    <property type="entry name" value="dTDP_gluc_dehyt"/>
    <property type="match status" value="1"/>
</dbReference>
<dbReference type="Gene3D" id="3.40.50.720">
    <property type="entry name" value="NAD(P)-binding Rossmann-like Domain"/>
    <property type="match status" value="1"/>
</dbReference>
<dbReference type="CDD" id="cd05246">
    <property type="entry name" value="dTDP_GD_SDR_e"/>
    <property type="match status" value="1"/>
</dbReference>
<dbReference type="RefSeq" id="WP_190140557.1">
    <property type="nucleotide sequence ID" value="NZ_BNBT01000241.1"/>
</dbReference>
<name>A0A919ADN2_9ACTN</name>
<evidence type="ECO:0000313" key="10">
    <source>
        <dbReference type="EMBL" id="GHE98778.1"/>
    </source>
</evidence>
<comment type="catalytic activity">
    <reaction evidence="1 8">
        <text>dTDP-alpha-D-glucose = dTDP-4-dehydro-6-deoxy-alpha-D-glucose + H2O</text>
        <dbReference type="Rhea" id="RHEA:17221"/>
        <dbReference type="ChEBI" id="CHEBI:15377"/>
        <dbReference type="ChEBI" id="CHEBI:57477"/>
        <dbReference type="ChEBI" id="CHEBI:57649"/>
        <dbReference type="EC" id="4.2.1.46"/>
    </reaction>
</comment>
<organism evidence="10 11">
    <name type="scientific">Streptomyces longispororuber</name>
    <dbReference type="NCBI Taxonomy" id="68230"/>
    <lineage>
        <taxon>Bacteria</taxon>
        <taxon>Bacillati</taxon>
        <taxon>Actinomycetota</taxon>
        <taxon>Actinomycetes</taxon>
        <taxon>Kitasatosporales</taxon>
        <taxon>Streptomycetaceae</taxon>
        <taxon>Streptomyces</taxon>
    </lineage>
</organism>
<dbReference type="AlphaFoldDB" id="A0A919ADN2"/>
<evidence type="ECO:0000256" key="1">
    <source>
        <dbReference type="ARBA" id="ARBA00001539"/>
    </source>
</evidence>
<dbReference type="GO" id="GO:0008460">
    <property type="term" value="F:dTDP-glucose 4,6-dehydratase activity"/>
    <property type="evidence" value="ECO:0007669"/>
    <property type="project" value="UniProtKB-EC"/>
</dbReference>
<comment type="cofactor">
    <cofactor evidence="2 8">
        <name>NAD(+)</name>
        <dbReference type="ChEBI" id="CHEBI:57540"/>
    </cofactor>
</comment>
<evidence type="ECO:0000256" key="2">
    <source>
        <dbReference type="ARBA" id="ARBA00001911"/>
    </source>
</evidence>
<keyword evidence="6" id="KW-0520">NAD</keyword>
<protein>
    <recommendedName>
        <fullName evidence="5 8">dTDP-glucose 4,6-dehydratase</fullName>
        <ecNumber evidence="4 8">4.2.1.46</ecNumber>
    </recommendedName>
</protein>
<evidence type="ECO:0000256" key="7">
    <source>
        <dbReference type="ARBA" id="ARBA00023239"/>
    </source>
</evidence>
<dbReference type="Gene3D" id="3.90.25.10">
    <property type="entry name" value="UDP-galactose 4-epimerase, domain 1"/>
    <property type="match status" value="1"/>
</dbReference>
<evidence type="ECO:0000256" key="8">
    <source>
        <dbReference type="RuleBase" id="RU004473"/>
    </source>
</evidence>
<reference evidence="10" key="1">
    <citation type="journal article" date="2014" name="Int. J. Syst. Evol. Microbiol.">
        <title>Complete genome sequence of Corynebacterium casei LMG S-19264T (=DSM 44701T), isolated from a smear-ripened cheese.</title>
        <authorList>
            <consortium name="US DOE Joint Genome Institute (JGI-PGF)"/>
            <person name="Walter F."/>
            <person name="Albersmeier A."/>
            <person name="Kalinowski J."/>
            <person name="Ruckert C."/>
        </authorList>
    </citation>
    <scope>NUCLEOTIDE SEQUENCE</scope>
    <source>
        <strain evidence="10">JCM 4784</strain>
    </source>
</reference>
<reference evidence="10" key="2">
    <citation type="submission" date="2020-09" db="EMBL/GenBank/DDBJ databases">
        <authorList>
            <person name="Sun Q."/>
            <person name="Ohkuma M."/>
        </authorList>
    </citation>
    <scope>NUCLEOTIDE SEQUENCE</scope>
    <source>
        <strain evidence="10">JCM 4784</strain>
    </source>
</reference>
<proteinExistence type="inferred from homology"/>
<dbReference type="Pfam" id="PF16363">
    <property type="entry name" value="GDP_Man_Dehyd"/>
    <property type="match status" value="1"/>
</dbReference>
<evidence type="ECO:0000259" key="9">
    <source>
        <dbReference type="Pfam" id="PF16363"/>
    </source>
</evidence>
<evidence type="ECO:0000256" key="5">
    <source>
        <dbReference type="ARBA" id="ARBA00016977"/>
    </source>
</evidence>
<accession>A0A919ADN2</accession>
<evidence type="ECO:0000256" key="4">
    <source>
        <dbReference type="ARBA" id="ARBA00011990"/>
    </source>
</evidence>
<dbReference type="InterPro" id="IPR016040">
    <property type="entry name" value="NAD(P)-bd_dom"/>
</dbReference>
<dbReference type="Proteomes" id="UP000608024">
    <property type="component" value="Unassembled WGS sequence"/>
</dbReference>
<comment type="caution">
    <text evidence="10">The sequence shown here is derived from an EMBL/GenBank/DDBJ whole genome shotgun (WGS) entry which is preliminary data.</text>
</comment>
<dbReference type="EC" id="4.2.1.46" evidence="4 8"/>
<dbReference type="PANTHER" id="PTHR43000">
    <property type="entry name" value="DTDP-D-GLUCOSE 4,6-DEHYDRATASE-RELATED"/>
    <property type="match status" value="1"/>
</dbReference>
<dbReference type="InterPro" id="IPR005888">
    <property type="entry name" value="dTDP_Gluc_deHydtase"/>
</dbReference>
<sequence length="323" mass="36070">MRILVTGGAGFIGSAYVRALLEGAFPGYEDALVTVVDKLTYAGNRTNLPETHERMTFVRADIADAERMRELVAGHDEVAHFAAESHVDRSLYAAGEFVRTNVAGTQTLLEACLRAEVRRVVHVSTDEVYGSIEEGSWTEDRPLLPNSPYSASKAGGDLLARAYWRSYGLDVRVTRCSNNYGPYQHVEKLIPLFVTNLLEGRDVPLYGDGRNVREWVHVDDHCRAVHLALTKGSAGEVYNIGGTARSNREITELLLGLCGADRSRVRPVEDRKGHDFRYAVDDTKIRADLGWRPRVPFADGLAAVVDWYRDNPGWWRPLRDASR</sequence>
<dbReference type="SUPFAM" id="SSF51735">
    <property type="entry name" value="NAD(P)-binding Rossmann-fold domains"/>
    <property type="match status" value="1"/>
</dbReference>
<evidence type="ECO:0000256" key="6">
    <source>
        <dbReference type="ARBA" id="ARBA00023027"/>
    </source>
</evidence>
<keyword evidence="7 8" id="KW-0456">Lyase</keyword>
<feature type="domain" description="NAD(P)-binding" evidence="9">
    <location>
        <begin position="4"/>
        <end position="302"/>
    </location>
</feature>
<comment type="similarity">
    <text evidence="3 8">Belongs to the NAD(P)-dependent epimerase/dehydratase family. dTDP-glucose dehydratase subfamily.</text>
</comment>